<gene>
    <name evidence="3" type="ORF">HZY91_08180</name>
</gene>
<dbReference type="Gene3D" id="2.30.30.90">
    <property type="match status" value="2"/>
</dbReference>
<dbReference type="EMBL" id="JACBXQ010000005">
    <property type="protein sequence ID" value="MBG9986862.1"/>
    <property type="molecule type" value="Genomic_DNA"/>
</dbReference>
<keyword evidence="4" id="KW-1185">Reference proteome</keyword>
<accession>A0ABS0LS40</accession>
<dbReference type="SUPFAM" id="SSF50037">
    <property type="entry name" value="C-terminal domain of transcriptional repressors"/>
    <property type="match status" value="2"/>
</dbReference>
<dbReference type="RefSeq" id="WP_197115785.1">
    <property type="nucleotide sequence ID" value="NZ_JACBXQ010000005.1"/>
</dbReference>
<feature type="domain" description="Ferrous iron transporter FeoA-like" evidence="2">
    <location>
        <begin position="83"/>
        <end position="154"/>
    </location>
</feature>
<evidence type="ECO:0000313" key="3">
    <source>
        <dbReference type="EMBL" id="MBG9986862.1"/>
    </source>
</evidence>
<proteinExistence type="predicted"/>
<evidence type="ECO:0000256" key="1">
    <source>
        <dbReference type="ARBA" id="ARBA00023004"/>
    </source>
</evidence>
<protein>
    <submittedName>
        <fullName evidence="3">Ferrous iron transport protein A</fullName>
    </submittedName>
</protein>
<sequence length="162" mass="17786">MKEVSLNYLRKGDRGRIQGISTSEEGRKHLNRLGLVVGATVEVVATYQEEMIVGVKGSRLGLSKEYTQAIQVERVAFEASALVPLSQVVIGETVRIANVKGEPLLRKRLMDMGITKNAKIRVLKIAPLGDPLEVRVRGYQLSLRKQEADFIETVAIGGTNDA</sequence>
<reference evidence="3 4" key="1">
    <citation type="submission" date="2020-07" db="EMBL/GenBank/DDBJ databases">
        <title>Facklamia lactis sp. nov., isolated from raw milk.</title>
        <authorList>
            <person name="Doll E.V."/>
            <person name="Huptas C."/>
            <person name="Staib L."/>
            <person name="Wenning M."/>
            <person name="Scherer S."/>
        </authorList>
    </citation>
    <scope>NUCLEOTIDE SEQUENCE [LARGE SCALE GENOMIC DNA]</scope>
    <source>
        <strain evidence="3 4">DSM 111018</strain>
    </source>
</reference>
<evidence type="ECO:0000313" key="4">
    <source>
        <dbReference type="Proteomes" id="UP000721415"/>
    </source>
</evidence>
<dbReference type="SMART" id="SM00899">
    <property type="entry name" value="FeoA"/>
    <property type="match status" value="2"/>
</dbReference>
<feature type="domain" description="Ferrous iron transporter FeoA-like" evidence="2">
    <location>
        <begin position="4"/>
        <end position="74"/>
    </location>
</feature>
<name>A0ABS0LS40_9LACT</name>
<dbReference type="PANTHER" id="PTHR42954">
    <property type="entry name" value="FE(2+) TRANSPORT PROTEIN A"/>
    <property type="match status" value="1"/>
</dbReference>
<dbReference type="PANTHER" id="PTHR42954:SF2">
    <property type="entry name" value="FE(2+) TRANSPORT PROTEIN A"/>
    <property type="match status" value="1"/>
</dbReference>
<organism evidence="3 4">
    <name type="scientific">Facklamia lactis</name>
    <dbReference type="NCBI Taxonomy" id="2749967"/>
    <lineage>
        <taxon>Bacteria</taxon>
        <taxon>Bacillati</taxon>
        <taxon>Bacillota</taxon>
        <taxon>Bacilli</taxon>
        <taxon>Lactobacillales</taxon>
        <taxon>Aerococcaceae</taxon>
        <taxon>Facklamia</taxon>
    </lineage>
</organism>
<dbReference type="InterPro" id="IPR008988">
    <property type="entry name" value="Transcriptional_repressor_C"/>
</dbReference>
<dbReference type="Proteomes" id="UP000721415">
    <property type="component" value="Unassembled WGS sequence"/>
</dbReference>
<comment type="caution">
    <text evidence="3">The sequence shown here is derived from an EMBL/GenBank/DDBJ whole genome shotgun (WGS) entry which is preliminary data.</text>
</comment>
<dbReference type="InterPro" id="IPR007167">
    <property type="entry name" value="Fe-transptr_FeoA-like"/>
</dbReference>
<dbReference type="InterPro" id="IPR052713">
    <property type="entry name" value="FeoA"/>
</dbReference>
<dbReference type="InterPro" id="IPR038157">
    <property type="entry name" value="FeoA_core_dom"/>
</dbReference>
<dbReference type="Pfam" id="PF04023">
    <property type="entry name" value="FeoA"/>
    <property type="match status" value="2"/>
</dbReference>
<keyword evidence="1" id="KW-0408">Iron</keyword>
<evidence type="ECO:0000259" key="2">
    <source>
        <dbReference type="SMART" id="SM00899"/>
    </source>
</evidence>